<dbReference type="SMART" id="SM00418">
    <property type="entry name" value="HTH_ARSR"/>
    <property type="match status" value="1"/>
</dbReference>
<dbReference type="InterPro" id="IPR036388">
    <property type="entry name" value="WH-like_DNA-bd_sf"/>
</dbReference>
<dbReference type="KEGG" id="apre:CNX65_21450"/>
<evidence type="ECO:0000256" key="2">
    <source>
        <dbReference type="ARBA" id="ARBA00023125"/>
    </source>
</evidence>
<dbReference type="AlphaFoldDB" id="A0A290Z967"/>
<dbReference type="CDD" id="cd00090">
    <property type="entry name" value="HTH_ARSR"/>
    <property type="match status" value="1"/>
</dbReference>
<name>A0A290Z967_9PSEU</name>
<dbReference type="Proteomes" id="UP000218505">
    <property type="component" value="Chromosome"/>
</dbReference>
<dbReference type="SUPFAM" id="SSF46785">
    <property type="entry name" value="Winged helix' DNA-binding domain"/>
    <property type="match status" value="1"/>
</dbReference>
<protein>
    <submittedName>
        <fullName evidence="5">Transcriptional regulator</fullName>
    </submittedName>
</protein>
<dbReference type="PANTHER" id="PTHR43132">
    <property type="entry name" value="ARSENICAL RESISTANCE OPERON REPRESSOR ARSR-RELATED"/>
    <property type="match status" value="1"/>
</dbReference>
<keyword evidence="6" id="KW-1185">Reference proteome</keyword>
<reference evidence="5" key="1">
    <citation type="submission" date="2017-09" db="EMBL/GenBank/DDBJ databases">
        <title>Complete Genome Sequence of ansamitocin-producing Bacterium Actinosynnema pretiosum X47.</title>
        <authorList>
            <person name="Cao G."/>
            <person name="Zong G."/>
            <person name="Zhong C."/>
            <person name="Fu J."/>
        </authorList>
    </citation>
    <scope>NUCLEOTIDE SEQUENCE [LARGE SCALE GENOMIC DNA]</scope>
    <source>
        <strain evidence="5">X47</strain>
    </source>
</reference>
<dbReference type="RefSeq" id="WP_096495366.1">
    <property type="nucleotide sequence ID" value="NZ_CP023445.1"/>
</dbReference>
<dbReference type="GO" id="GO:0003677">
    <property type="term" value="F:DNA binding"/>
    <property type="evidence" value="ECO:0007669"/>
    <property type="project" value="UniProtKB-KW"/>
</dbReference>
<proteinExistence type="predicted"/>
<evidence type="ECO:0000256" key="1">
    <source>
        <dbReference type="ARBA" id="ARBA00023015"/>
    </source>
</evidence>
<evidence type="ECO:0000313" key="5">
    <source>
        <dbReference type="EMBL" id="ATE55534.1"/>
    </source>
</evidence>
<evidence type="ECO:0000259" key="4">
    <source>
        <dbReference type="PROSITE" id="PS50987"/>
    </source>
</evidence>
<dbReference type="InterPro" id="IPR011991">
    <property type="entry name" value="ArsR-like_HTH"/>
</dbReference>
<dbReference type="Gene3D" id="1.10.10.10">
    <property type="entry name" value="Winged helix-like DNA-binding domain superfamily/Winged helix DNA-binding domain"/>
    <property type="match status" value="1"/>
</dbReference>
<keyword evidence="2" id="KW-0238">DNA-binding</keyword>
<sequence length="124" mass="13241">MGHIASGRGTPAARLDAESAAHVANTLQALATPSRLLILAELRHGPLPVTALAEAVGMEQSAVSHQLRLLRTLRLVVGTRNGRSIIYSLHDDHVAHLLDQAVYHSEHLRLGLVDRPAGDDQDAG</sequence>
<evidence type="ECO:0000256" key="3">
    <source>
        <dbReference type="ARBA" id="ARBA00023163"/>
    </source>
</evidence>
<evidence type="ECO:0000313" key="6">
    <source>
        <dbReference type="Proteomes" id="UP000218505"/>
    </source>
</evidence>
<accession>A0A290Z967</accession>
<gene>
    <name evidence="5" type="ORF">CNX65_21450</name>
</gene>
<dbReference type="InterPro" id="IPR051011">
    <property type="entry name" value="Metal_resp_trans_reg"/>
</dbReference>
<dbReference type="PRINTS" id="PR00778">
    <property type="entry name" value="HTHARSR"/>
</dbReference>
<feature type="domain" description="HTH arsR-type" evidence="4">
    <location>
        <begin position="15"/>
        <end position="109"/>
    </location>
</feature>
<dbReference type="InterPro" id="IPR001845">
    <property type="entry name" value="HTH_ArsR_DNA-bd_dom"/>
</dbReference>
<keyword evidence="1" id="KW-0805">Transcription regulation</keyword>
<dbReference type="NCBIfam" id="NF033788">
    <property type="entry name" value="HTH_metalloreg"/>
    <property type="match status" value="1"/>
</dbReference>
<dbReference type="InterPro" id="IPR036390">
    <property type="entry name" value="WH_DNA-bd_sf"/>
</dbReference>
<dbReference type="EMBL" id="CP023445">
    <property type="protein sequence ID" value="ATE55534.1"/>
    <property type="molecule type" value="Genomic_DNA"/>
</dbReference>
<organism evidence="5 6">
    <name type="scientific">Actinosynnema pretiosum</name>
    <dbReference type="NCBI Taxonomy" id="42197"/>
    <lineage>
        <taxon>Bacteria</taxon>
        <taxon>Bacillati</taxon>
        <taxon>Actinomycetota</taxon>
        <taxon>Actinomycetes</taxon>
        <taxon>Pseudonocardiales</taxon>
        <taxon>Pseudonocardiaceae</taxon>
        <taxon>Actinosynnema</taxon>
    </lineage>
</organism>
<dbReference type="PROSITE" id="PS50987">
    <property type="entry name" value="HTH_ARSR_2"/>
    <property type="match status" value="1"/>
</dbReference>
<dbReference type="GO" id="GO:0003700">
    <property type="term" value="F:DNA-binding transcription factor activity"/>
    <property type="evidence" value="ECO:0007669"/>
    <property type="project" value="InterPro"/>
</dbReference>
<dbReference type="PANTHER" id="PTHR43132:SF6">
    <property type="entry name" value="HTH-TYPE TRANSCRIPTIONAL REPRESSOR CZRA"/>
    <property type="match status" value="1"/>
</dbReference>
<dbReference type="Pfam" id="PF01022">
    <property type="entry name" value="HTH_5"/>
    <property type="match status" value="1"/>
</dbReference>
<keyword evidence="3" id="KW-0804">Transcription</keyword>